<keyword evidence="10" id="KW-1185">Reference proteome</keyword>
<feature type="transmembrane region" description="Helical" evidence="8">
    <location>
        <begin position="5"/>
        <end position="22"/>
    </location>
</feature>
<keyword evidence="3" id="KW-0813">Transport</keyword>
<dbReference type="OrthoDB" id="3238001at2"/>
<evidence type="ECO:0000313" key="10">
    <source>
        <dbReference type="Proteomes" id="UP000252357"/>
    </source>
</evidence>
<gene>
    <name evidence="9" type="ORF">DU000_06190</name>
</gene>
<feature type="transmembrane region" description="Helical" evidence="8">
    <location>
        <begin position="272"/>
        <end position="294"/>
    </location>
</feature>
<feature type="transmembrane region" description="Helical" evidence="8">
    <location>
        <begin position="179"/>
        <end position="200"/>
    </location>
</feature>
<dbReference type="Pfam" id="PF03547">
    <property type="entry name" value="Mem_trans"/>
    <property type="match status" value="2"/>
</dbReference>
<evidence type="ECO:0000256" key="8">
    <source>
        <dbReference type="SAM" id="Phobius"/>
    </source>
</evidence>
<evidence type="ECO:0000256" key="4">
    <source>
        <dbReference type="ARBA" id="ARBA00022475"/>
    </source>
</evidence>
<dbReference type="GO" id="GO:0055085">
    <property type="term" value="P:transmembrane transport"/>
    <property type="evidence" value="ECO:0007669"/>
    <property type="project" value="InterPro"/>
</dbReference>
<sequence length="297" mass="31722">MFLRIASIIFPVLVIVVIGWLYGRKVGPENRAGWTWVNLINVQLLCPLLVFSALASKDFNLAENLPLLAAAFAIVLGSGLLAWPVALLTRQQIRTFVPPMMFNNCGNMGLPLAVLAYGQIGLGPAVAMFVVSNFLHFTVGNKMVNAGVSVWGALTHPMILATAAGLLCASFNITLPSAIYLPIKMIGDASIPLMLLALGVRLVDGDFKDWKVGLLGAVARPLVGLLIALPCAWILPLTPTQHGLVFLFASLPPAVLNFIIAERYKQQPEKVASIVLIGNIASLIFVPLGLLIGLQTG</sequence>
<dbReference type="InterPro" id="IPR038770">
    <property type="entry name" value="Na+/solute_symporter_sf"/>
</dbReference>
<evidence type="ECO:0000256" key="6">
    <source>
        <dbReference type="ARBA" id="ARBA00022989"/>
    </source>
</evidence>
<evidence type="ECO:0000256" key="1">
    <source>
        <dbReference type="ARBA" id="ARBA00004651"/>
    </source>
</evidence>
<evidence type="ECO:0000256" key="2">
    <source>
        <dbReference type="ARBA" id="ARBA00010145"/>
    </source>
</evidence>
<evidence type="ECO:0000313" key="9">
    <source>
        <dbReference type="EMBL" id="RCS58703.1"/>
    </source>
</evidence>
<feature type="transmembrane region" description="Helical" evidence="8">
    <location>
        <begin position="148"/>
        <end position="173"/>
    </location>
</feature>
<protein>
    <submittedName>
        <fullName evidence="9">AEC family transporter</fullName>
    </submittedName>
</protein>
<evidence type="ECO:0000256" key="5">
    <source>
        <dbReference type="ARBA" id="ARBA00022692"/>
    </source>
</evidence>
<name>A0A368L5E7_9BURK</name>
<keyword evidence="5 8" id="KW-0812">Transmembrane</keyword>
<dbReference type="GO" id="GO:0005886">
    <property type="term" value="C:plasma membrane"/>
    <property type="evidence" value="ECO:0007669"/>
    <property type="project" value="UniProtKB-SubCell"/>
</dbReference>
<feature type="transmembrane region" description="Helical" evidence="8">
    <location>
        <begin position="108"/>
        <end position="136"/>
    </location>
</feature>
<keyword evidence="7 8" id="KW-0472">Membrane</keyword>
<accession>A0A368L5E7</accession>
<evidence type="ECO:0000256" key="3">
    <source>
        <dbReference type="ARBA" id="ARBA00022448"/>
    </source>
</evidence>
<feature type="transmembrane region" description="Helical" evidence="8">
    <location>
        <begin position="241"/>
        <end position="260"/>
    </location>
</feature>
<dbReference type="EMBL" id="QPGB01000002">
    <property type="protein sequence ID" value="RCS58703.1"/>
    <property type="molecule type" value="Genomic_DNA"/>
</dbReference>
<feature type="transmembrane region" description="Helical" evidence="8">
    <location>
        <begin position="212"/>
        <end position="235"/>
    </location>
</feature>
<feature type="transmembrane region" description="Helical" evidence="8">
    <location>
        <begin position="67"/>
        <end position="88"/>
    </location>
</feature>
<dbReference type="AlphaFoldDB" id="A0A368L5E7"/>
<comment type="caution">
    <text evidence="9">The sequence shown here is derived from an EMBL/GenBank/DDBJ whole genome shotgun (WGS) entry which is preliminary data.</text>
</comment>
<evidence type="ECO:0000256" key="7">
    <source>
        <dbReference type="ARBA" id="ARBA00023136"/>
    </source>
</evidence>
<organism evidence="9 10">
    <name type="scientific">Parvibium lacunae</name>
    <dbReference type="NCBI Taxonomy" id="1888893"/>
    <lineage>
        <taxon>Bacteria</taxon>
        <taxon>Pseudomonadati</taxon>
        <taxon>Pseudomonadota</taxon>
        <taxon>Betaproteobacteria</taxon>
        <taxon>Burkholderiales</taxon>
        <taxon>Alcaligenaceae</taxon>
        <taxon>Parvibium</taxon>
    </lineage>
</organism>
<reference evidence="9 10" key="1">
    <citation type="journal article" date="2018" name="Int. J. Syst. Evol. Microbiol.">
        <title>Parvibium lacunae gen. nov., sp. nov., a new member of the family Alcaligenaceae isolated from a freshwater pond.</title>
        <authorList>
            <person name="Chen W.M."/>
            <person name="Xie P.B."/>
            <person name="Hsu M.Y."/>
            <person name="Sheu S.Y."/>
        </authorList>
    </citation>
    <scope>NUCLEOTIDE SEQUENCE [LARGE SCALE GENOMIC DNA]</scope>
    <source>
        <strain evidence="9 10">KMB9</strain>
    </source>
</reference>
<comment type="subcellular location">
    <subcellularLocation>
        <location evidence="1">Cell membrane</location>
        <topology evidence="1">Multi-pass membrane protein</topology>
    </subcellularLocation>
</comment>
<keyword evidence="6 8" id="KW-1133">Transmembrane helix</keyword>
<dbReference type="PANTHER" id="PTHR36838:SF1">
    <property type="entry name" value="SLR1864 PROTEIN"/>
    <property type="match status" value="1"/>
</dbReference>
<dbReference type="PANTHER" id="PTHR36838">
    <property type="entry name" value="AUXIN EFFLUX CARRIER FAMILY PROTEIN"/>
    <property type="match status" value="1"/>
</dbReference>
<proteinExistence type="inferred from homology"/>
<keyword evidence="4" id="KW-1003">Cell membrane</keyword>
<dbReference type="Gene3D" id="1.20.1530.20">
    <property type="match status" value="1"/>
</dbReference>
<dbReference type="Proteomes" id="UP000252357">
    <property type="component" value="Unassembled WGS sequence"/>
</dbReference>
<dbReference type="InterPro" id="IPR004776">
    <property type="entry name" value="Mem_transp_PIN-like"/>
</dbReference>
<comment type="similarity">
    <text evidence="2">Belongs to the auxin efflux carrier (TC 2.A.69) family.</text>
</comment>
<dbReference type="RefSeq" id="WP_114402791.1">
    <property type="nucleotide sequence ID" value="NZ_QPGB01000002.1"/>
</dbReference>
<feature type="transmembrane region" description="Helical" evidence="8">
    <location>
        <begin position="34"/>
        <end position="55"/>
    </location>
</feature>